<dbReference type="EMBL" id="JACSPO010000008">
    <property type="protein sequence ID" value="MBD8063209.1"/>
    <property type="molecule type" value="Genomic_DNA"/>
</dbReference>
<sequence>MTTDRPARPPMPLVLALLLVLVEVGALVALAVGMLVEVLSGRTTGGPVTAVLALMFLGICALLVVAARALLQRRRWGRGPLVTWQLLVLATGLSQSGVIPGWIVALLVVLPVAVTVGLLVPPSVAWANRTAPPRAVV</sequence>
<feature type="transmembrane region" description="Helical" evidence="1">
    <location>
        <begin position="99"/>
        <end position="120"/>
    </location>
</feature>
<proteinExistence type="predicted"/>
<dbReference type="SUPFAM" id="SSF103473">
    <property type="entry name" value="MFS general substrate transporter"/>
    <property type="match status" value="1"/>
</dbReference>
<comment type="caution">
    <text evidence="2">The sequence shown here is derived from an EMBL/GenBank/DDBJ whole genome shotgun (WGS) entry which is preliminary data.</text>
</comment>
<organism evidence="2 3">
    <name type="scientific">Oceanitalea stevensii</name>
    <dbReference type="NCBI Taxonomy" id="2763072"/>
    <lineage>
        <taxon>Bacteria</taxon>
        <taxon>Bacillati</taxon>
        <taxon>Actinomycetota</taxon>
        <taxon>Actinomycetes</taxon>
        <taxon>Micrococcales</taxon>
        <taxon>Bogoriellaceae</taxon>
        <taxon>Georgenia</taxon>
    </lineage>
</organism>
<feature type="transmembrane region" description="Helical" evidence="1">
    <location>
        <begin position="48"/>
        <end position="71"/>
    </location>
</feature>
<feature type="transmembrane region" description="Helical" evidence="1">
    <location>
        <begin position="12"/>
        <end position="36"/>
    </location>
</feature>
<name>A0ABR8Z5X7_9MICO</name>
<evidence type="ECO:0000256" key="1">
    <source>
        <dbReference type="SAM" id="Phobius"/>
    </source>
</evidence>
<keyword evidence="1" id="KW-0812">Transmembrane</keyword>
<gene>
    <name evidence="2" type="ORF">H9624_12870</name>
</gene>
<keyword evidence="3" id="KW-1185">Reference proteome</keyword>
<evidence type="ECO:0008006" key="4">
    <source>
        <dbReference type="Google" id="ProtNLM"/>
    </source>
</evidence>
<keyword evidence="1" id="KW-1133">Transmembrane helix</keyword>
<evidence type="ECO:0000313" key="3">
    <source>
        <dbReference type="Proteomes" id="UP000661894"/>
    </source>
</evidence>
<keyword evidence="1" id="KW-0472">Membrane</keyword>
<accession>A0ABR8Z5X7</accession>
<dbReference type="InterPro" id="IPR036259">
    <property type="entry name" value="MFS_trans_sf"/>
</dbReference>
<evidence type="ECO:0000313" key="2">
    <source>
        <dbReference type="EMBL" id="MBD8063209.1"/>
    </source>
</evidence>
<dbReference type="RefSeq" id="WP_251840304.1">
    <property type="nucleotide sequence ID" value="NZ_JACSPO010000008.1"/>
</dbReference>
<dbReference type="Proteomes" id="UP000661894">
    <property type="component" value="Unassembled WGS sequence"/>
</dbReference>
<protein>
    <recommendedName>
        <fullName evidence="4">Histidine kinase</fullName>
    </recommendedName>
</protein>
<reference evidence="2 3" key="1">
    <citation type="submission" date="2020-08" db="EMBL/GenBank/DDBJ databases">
        <title>A Genomic Blueprint of the Chicken Gut Microbiome.</title>
        <authorList>
            <person name="Gilroy R."/>
            <person name="Ravi A."/>
            <person name="Getino M."/>
            <person name="Pursley I."/>
            <person name="Horton D.L."/>
            <person name="Alikhan N.-F."/>
            <person name="Baker D."/>
            <person name="Gharbi K."/>
            <person name="Hall N."/>
            <person name="Watson M."/>
            <person name="Adriaenssens E.M."/>
            <person name="Foster-Nyarko E."/>
            <person name="Jarju S."/>
            <person name="Secka A."/>
            <person name="Antonio M."/>
            <person name="Oren A."/>
            <person name="Chaudhuri R."/>
            <person name="La Ragione R.M."/>
            <person name="Hildebrand F."/>
            <person name="Pallen M.J."/>
        </authorList>
    </citation>
    <scope>NUCLEOTIDE SEQUENCE [LARGE SCALE GENOMIC DNA]</scope>
    <source>
        <strain evidence="2 3">Sa1BUA1</strain>
    </source>
</reference>